<reference evidence="1 2" key="1">
    <citation type="submission" date="2020-07" db="EMBL/GenBank/DDBJ databases">
        <title>Genomic Encyclopedia of Type Strains, Phase IV (KMG-IV): sequencing the most valuable type-strain genomes for metagenomic binning, comparative biology and taxonomic classification.</title>
        <authorList>
            <person name="Goeker M."/>
        </authorList>
    </citation>
    <scope>NUCLEOTIDE SEQUENCE [LARGE SCALE GENOMIC DNA]</scope>
    <source>
        <strain evidence="1 2">DSM 17721</strain>
    </source>
</reference>
<evidence type="ECO:0000313" key="1">
    <source>
        <dbReference type="EMBL" id="MBA2882279.1"/>
    </source>
</evidence>
<name>A0A7W0CAW2_9BACT</name>
<keyword evidence="2" id="KW-1185">Reference proteome</keyword>
<proteinExistence type="predicted"/>
<dbReference type="AlphaFoldDB" id="A0A7W0CAW2"/>
<dbReference type="PANTHER" id="PTHR35866">
    <property type="entry name" value="PUTATIVE-RELATED"/>
    <property type="match status" value="1"/>
</dbReference>
<dbReference type="Proteomes" id="UP000525298">
    <property type="component" value="Unassembled WGS sequence"/>
</dbReference>
<evidence type="ECO:0008006" key="3">
    <source>
        <dbReference type="Google" id="ProtNLM"/>
    </source>
</evidence>
<dbReference type="Pfam" id="PF03692">
    <property type="entry name" value="CxxCxxCC"/>
    <property type="match status" value="1"/>
</dbReference>
<organism evidence="1 2">
    <name type="scientific">Desulfosalsimonas propionicica</name>
    <dbReference type="NCBI Taxonomy" id="332175"/>
    <lineage>
        <taxon>Bacteria</taxon>
        <taxon>Pseudomonadati</taxon>
        <taxon>Thermodesulfobacteriota</taxon>
        <taxon>Desulfobacteria</taxon>
        <taxon>Desulfobacterales</taxon>
        <taxon>Desulfosalsimonadaceae</taxon>
        <taxon>Desulfosalsimonas</taxon>
    </lineage>
</organism>
<dbReference type="RefSeq" id="WP_181551919.1">
    <property type="nucleotide sequence ID" value="NZ_JACDUS010000008.1"/>
</dbReference>
<gene>
    <name evidence="1" type="ORF">HNR65_002621</name>
</gene>
<sequence>MQYLEQDPDQIPGRRLSENETFTLDCHPGVPCFNQCCRNLNLYLYPYDVIRLKNSLGISSDEFIDTHTHVVLREGSHFPHVLLAMAENAEKTCPFLTDAGCRVYADRPQTCRAFPVEQALYFSEGVPKLIHYLRPPDFCCGIKEGRTHTPKSWEADQNAAFYNQMTIEWAQVMRLFSQDPWGGEGPDGQKGKMAFMAAYNVDMFRRFVLESSFFKRFHVKQDLRLKIRSDDVALLRLGMAWIQLAVFGIQTPRLRLKK</sequence>
<protein>
    <recommendedName>
        <fullName evidence="3">YkgJ family cysteine cluster protein</fullName>
    </recommendedName>
</protein>
<dbReference type="EMBL" id="JACDUS010000008">
    <property type="protein sequence ID" value="MBA2882279.1"/>
    <property type="molecule type" value="Genomic_DNA"/>
</dbReference>
<evidence type="ECO:0000313" key="2">
    <source>
        <dbReference type="Proteomes" id="UP000525298"/>
    </source>
</evidence>
<accession>A0A7W0CAW2</accession>
<dbReference type="PANTHER" id="PTHR35866:SF1">
    <property type="entry name" value="YKGJ FAMILY CYSTEINE CLUSTER PROTEIN"/>
    <property type="match status" value="1"/>
</dbReference>
<dbReference type="InterPro" id="IPR005358">
    <property type="entry name" value="Puta_zinc/iron-chelating_dom"/>
</dbReference>
<comment type="caution">
    <text evidence="1">The sequence shown here is derived from an EMBL/GenBank/DDBJ whole genome shotgun (WGS) entry which is preliminary data.</text>
</comment>